<accession>A0ABT6MX82</accession>
<dbReference type="Gene3D" id="3.40.50.720">
    <property type="entry name" value="NAD(P)-binding Rossmann-like Domain"/>
    <property type="match status" value="1"/>
</dbReference>
<reference evidence="3" key="1">
    <citation type="submission" date="2023-04" db="EMBL/GenBank/DDBJ databases">
        <title>Sphingomonas sp. MAHUQ-71 isolated from rice field.</title>
        <authorList>
            <person name="Huq M.A."/>
        </authorList>
    </citation>
    <scope>NUCLEOTIDE SEQUENCE</scope>
    <source>
        <strain evidence="3">MAHUQ-71</strain>
    </source>
</reference>
<dbReference type="EMBL" id="JARYGZ010000001">
    <property type="protein sequence ID" value="MDH7637442.1"/>
    <property type="molecule type" value="Genomic_DNA"/>
</dbReference>
<organism evidence="3 4">
    <name type="scientific">Sphingomonas oryzagri</name>
    <dbReference type="NCBI Taxonomy" id="3042314"/>
    <lineage>
        <taxon>Bacteria</taxon>
        <taxon>Pseudomonadati</taxon>
        <taxon>Pseudomonadota</taxon>
        <taxon>Alphaproteobacteria</taxon>
        <taxon>Sphingomonadales</taxon>
        <taxon>Sphingomonadaceae</taxon>
        <taxon>Sphingomonas</taxon>
    </lineage>
</organism>
<evidence type="ECO:0000313" key="4">
    <source>
        <dbReference type="Proteomes" id="UP001160625"/>
    </source>
</evidence>
<dbReference type="InterPro" id="IPR002347">
    <property type="entry name" value="SDR_fam"/>
</dbReference>
<dbReference type="SUPFAM" id="SSF51735">
    <property type="entry name" value="NAD(P)-binding Rossmann-fold domains"/>
    <property type="match status" value="1"/>
</dbReference>
<name>A0ABT6MX82_9SPHN</name>
<comment type="similarity">
    <text evidence="1">Belongs to the short-chain dehydrogenases/reductases (SDR) family.</text>
</comment>
<dbReference type="Pfam" id="PF13561">
    <property type="entry name" value="adh_short_C2"/>
    <property type="match status" value="1"/>
</dbReference>
<evidence type="ECO:0000256" key="2">
    <source>
        <dbReference type="ARBA" id="ARBA00023002"/>
    </source>
</evidence>
<comment type="caution">
    <text evidence="3">The sequence shown here is derived from an EMBL/GenBank/DDBJ whole genome shotgun (WGS) entry which is preliminary data.</text>
</comment>
<dbReference type="PANTHER" id="PTHR24321:SF15">
    <property type="entry name" value="OXIDOREDUCTASE UCPA"/>
    <property type="match status" value="1"/>
</dbReference>
<sequence>MRRLDGKVALVTGGTNGIGAATVRRLASEGATVVFTGRKAEAARPIEAETGGIFVAHSIEDRAGWDQVVATIRDRCGRLDIAFANAGIEGGDTNIEGITPEAWDQIVEVNLTGPMLTAQHAIRLMRDNPGGSGGSIILNSSMNGILALAGNVGYSTTKGALRLLSKSIAMHCAVNGLNIRCNSIHPGVVETQLISDAIAGAPDPAAARALLEGLAPMKRMASVEEIAGLVAYLASDEAAFVTGSEYGIDGGSTAGMIAL</sequence>
<evidence type="ECO:0000313" key="3">
    <source>
        <dbReference type="EMBL" id="MDH7637442.1"/>
    </source>
</evidence>
<gene>
    <name evidence="3" type="ORF">QGN17_01740</name>
</gene>
<proteinExistence type="inferred from homology"/>
<evidence type="ECO:0000256" key="1">
    <source>
        <dbReference type="ARBA" id="ARBA00006484"/>
    </source>
</evidence>
<dbReference type="PRINTS" id="PR00081">
    <property type="entry name" value="GDHRDH"/>
</dbReference>
<dbReference type="RefSeq" id="WP_281042794.1">
    <property type="nucleotide sequence ID" value="NZ_JARYGZ010000001.1"/>
</dbReference>
<dbReference type="PROSITE" id="PS00061">
    <property type="entry name" value="ADH_SHORT"/>
    <property type="match status" value="1"/>
</dbReference>
<keyword evidence="2" id="KW-0560">Oxidoreductase</keyword>
<dbReference type="PANTHER" id="PTHR24321">
    <property type="entry name" value="DEHYDROGENASES, SHORT CHAIN"/>
    <property type="match status" value="1"/>
</dbReference>
<dbReference type="Proteomes" id="UP001160625">
    <property type="component" value="Unassembled WGS sequence"/>
</dbReference>
<dbReference type="InterPro" id="IPR036291">
    <property type="entry name" value="NAD(P)-bd_dom_sf"/>
</dbReference>
<protein>
    <submittedName>
        <fullName evidence="3">SDR family oxidoreductase</fullName>
    </submittedName>
</protein>
<keyword evidence="4" id="KW-1185">Reference proteome</keyword>
<dbReference type="InterPro" id="IPR020904">
    <property type="entry name" value="Sc_DH/Rdtase_CS"/>
</dbReference>